<evidence type="ECO:0000256" key="1">
    <source>
        <dbReference type="SAM" id="Phobius"/>
    </source>
</evidence>
<organism evidence="2 3">
    <name type="scientific">Chitinophaga pollutisoli</name>
    <dbReference type="NCBI Taxonomy" id="3133966"/>
    <lineage>
        <taxon>Bacteria</taxon>
        <taxon>Pseudomonadati</taxon>
        <taxon>Bacteroidota</taxon>
        <taxon>Chitinophagia</taxon>
        <taxon>Chitinophagales</taxon>
        <taxon>Chitinophagaceae</taxon>
        <taxon>Chitinophaga</taxon>
    </lineage>
</organism>
<evidence type="ECO:0000313" key="2">
    <source>
        <dbReference type="EMBL" id="WZN41515.1"/>
    </source>
</evidence>
<name>A0ABZ2YPT2_9BACT</name>
<accession>A0ABZ2YPT2</accession>
<evidence type="ECO:0000313" key="3">
    <source>
        <dbReference type="Proteomes" id="UP001485459"/>
    </source>
</evidence>
<proteinExistence type="predicted"/>
<keyword evidence="1" id="KW-1133">Transmembrane helix</keyword>
<feature type="transmembrane region" description="Helical" evidence="1">
    <location>
        <begin position="63"/>
        <end position="85"/>
    </location>
</feature>
<reference evidence="3" key="1">
    <citation type="submission" date="2024-03" db="EMBL/GenBank/DDBJ databases">
        <title>Chitinophaga horti sp. nov., isolated from garden soil.</title>
        <authorList>
            <person name="Lee D.S."/>
            <person name="Han D.M."/>
            <person name="Baek J.H."/>
            <person name="Choi D.G."/>
            <person name="Jeon J.H."/>
            <person name="Jeon C.O."/>
        </authorList>
    </citation>
    <scope>NUCLEOTIDE SEQUENCE [LARGE SCALE GENOMIC DNA]</scope>
    <source>
        <strain evidence="3">GPA1</strain>
    </source>
</reference>
<keyword evidence="3" id="KW-1185">Reference proteome</keyword>
<gene>
    <name evidence="2" type="ORF">WJU16_00495</name>
</gene>
<protein>
    <recommendedName>
        <fullName evidence="4">Histidine kinase N-terminal 7TM region domain-containing protein</fullName>
    </recommendedName>
</protein>
<feature type="transmembrane region" description="Helical" evidence="1">
    <location>
        <begin position="97"/>
        <end position="121"/>
    </location>
</feature>
<feature type="transmembrane region" description="Helical" evidence="1">
    <location>
        <begin position="179"/>
        <end position="200"/>
    </location>
</feature>
<sequence>MKIDLFSLLVLLGALQALFFGIFLLATRTENRFQNRMLAGFMFVFAYNGFETLNWSSGLYPNIVFFECFSFVLIFAAGPFLYLYVRSFGQEGRPSAPWRHFLIVYAALTIRLGFLACWGLYSIGKPFPEWWVWLSHAFDRIAEPLSVIWFIAYWGSALHAFRKIKIGLMDVAARWLKRLLGVTGIIALLWVVTVVLPYSAK</sequence>
<dbReference type="Proteomes" id="UP001485459">
    <property type="component" value="Chromosome"/>
</dbReference>
<dbReference type="RefSeq" id="WP_341836364.1">
    <property type="nucleotide sequence ID" value="NZ_CP149822.1"/>
</dbReference>
<evidence type="ECO:0008006" key="4">
    <source>
        <dbReference type="Google" id="ProtNLM"/>
    </source>
</evidence>
<dbReference type="EMBL" id="CP149822">
    <property type="protein sequence ID" value="WZN41515.1"/>
    <property type="molecule type" value="Genomic_DNA"/>
</dbReference>
<feature type="transmembrane region" description="Helical" evidence="1">
    <location>
        <begin position="6"/>
        <end position="26"/>
    </location>
</feature>
<feature type="transmembrane region" description="Helical" evidence="1">
    <location>
        <begin position="141"/>
        <end position="158"/>
    </location>
</feature>
<keyword evidence="1" id="KW-0472">Membrane</keyword>
<keyword evidence="1" id="KW-0812">Transmembrane</keyword>